<dbReference type="GO" id="GO:0005576">
    <property type="term" value="C:extracellular region"/>
    <property type="evidence" value="ECO:0007669"/>
    <property type="project" value="UniProtKB-SubCell"/>
</dbReference>
<name>A0A565B4S1_9BRAS</name>
<feature type="active site" description="Nucleophile" evidence="8 9">
    <location>
        <position position="510"/>
    </location>
</feature>
<accession>A0A565B4S1</accession>
<dbReference type="Proteomes" id="UP000489600">
    <property type="component" value="Unassembled WGS sequence"/>
</dbReference>
<dbReference type="PANTHER" id="PTHR11315:SF0">
    <property type="entry name" value="FOLATE GAMMA-GLUTAMYL HYDROLASE"/>
    <property type="match status" value="1"/>
</dbReference>
<feature type="active site" evidence="9">
    <location>
        <position position="623"/>
    </location>
</feature>
<evidence type="ECO:0000256" key="1">
    <source>
        <dbReference type="ARBA" id="ARBA00004239"/>
    </source>
</evidence>
<dbReference type="Pfam" id="PF07722">
    <property type="entry name" value="Peptidase_C26"/>
    <property type="match status" value="2"/>
</dbReference>
<dbReference type="GO" id="GO:0034722">
    <property type="term" value="F:gamma-glutamyl-peptidase activity"/>
    <property type="evidence" value="ECO:0007669"/>
    <property type="project" value="UniProtKB-UniRule"/>
</dbReference>
<dbReference type="GO" id="GO:0046900">
    <property type="term" value="P:tetrahydrofolylpolyglutamate metabolic process"/>
    <property type="evidence" value="ECO:0007669"/>
    <property type="project" value="TreeGrafter"/>
</dbReference>
<keyword evidence="5 10" id="KW-0732">Signal</keyword>
<keyword evidence="4" id="KW-0964">Secreted</keyword>
<keyword evidence="6 9" id="KW-0378">Hydrolase</keyword>
<evidence type="ECO:0000256" key="3">
    <source>
        <dbReference type="ARBA" id="ARBA00012886"/>
    </source>
</evidence>
<evidence type="ECO:0000256" key="8">
    <source>
        <dbReference type="PIRSR" id="PIRSR615527-1"/>
    </source>
</evidence>
<evidence type="ECO:0000313" key="12">
    <source>
        <dbReference type="Proteomes" id="UP000489600"/>
    </source>
</evidence>
<evidence type="ECO:0000256" key="9">
    <source>
        <dbReference type="PROSITE-ProRule" id="PRU00607"/>
    </source>
</evidence>
<feature type="signal peptide" evidence="10">
    <location>
        <begin position="1"/>
        <end position="22"/>
    </location>
</feature>
<dbReference type="SUPFAM" id="SSF52317">
    <property type="entry name" value="Class I glutamine amidotransferase-like"/>
    <property type="match status" value="2"/>
</dbReference>
<dbReference type="EMBL" id="CABITT030000002">
    <property type="protein sequence ID" value="VVA95775.1"/>
    <property type="molecule type" value="Genomic_DNA"/>
</dbReference>
<comment type="caution">
    <text evidence="9">Lacks conserved residue(s) required for the propagation of feature annotation.</text>
</comment>
<dbReference type="InterPro" id="IPR011697">
    <property type="entry name" value="Peptidase_C26"/>
</dbReference>
<dbReference type="PROSITE" id="PS51273">
    <property type="entry name" value="GATASE_TYPE_1"/>
    <property type="match status" value="2"/>
</dbReference>
<proteinExistence type="inferred from homology"/>
<evidence type="ECO:0000313" key="11">
    <source>
        <dbReference type="EMBL" id="VVA95775.1"/>
    </source>
</evidence>
<dbReference type="EC" id="3.4.19.9" evidence="3 9"/>
<dbReference type="FunFam" id="3.40.50.880:FF:000024">
    <property type="entry name" value="Folate gamma-glutamyl hydrolase"/>
    <property type="match status" value="2"/>
</dbReference>
<sequence>MWSYVCLPFLVLVCNDIGIAKASDSSIFLPSQTGIGSSNPVCSSPDPNLNYRPIIGILSHPGDGASGRLTNDTSSTYIAASYVKFAEAGGARVIPLIYNEPEELLFQKLELVNGVIFTGGWAKQGLYYEIVNKIFNKALERNDAGEHFPVFGIALGFELMTMIVSQDRDILERFDSKSTASSLQFVENVNIQGTIFQRFPQELLKKLSTDCLVTQNHQFGITPAKFQGNPALSSFFEIVTTCIDGNSKAYVSTVKAKKYPITGFQWHPEKNAFEWGSSKIPHSEDAIQVTHQAASYLVSEARKSKNRPESKKVLSNLIYNYKPTYCGCAGRGYDERSSSSSSSEMMLRYVVWLPFVLSMCKDIIVTAKTNESPESIFLPSQTGVVDDSRDFGHRSSVCSSPDPNLNYKPVIGILSHPGDGASGRLNNDTSSTYIAASYVKFAEAGGARVIPLIYNEPEELLFQKLELVNGVIFTGGWAKKGLYYDIVNKIFNKALKRNDAGEHFPVYAICLGFELLTMIISQNRDILENVDAENSAASLQFVENAHIKGTVFQRFPPELLKKLSTDCLVMQNHQYGISPGSYEDNIALSSFFNIITTCTDDHNKAYVSTVQSKKYPVTGFQWHPEKNAFEWGLSRIPHSEDAIQVTQLAANYLLSEARKSLNRPPAKKVLSNLIYNYKPTYCGYEGRGYDEVYIFTQQRSLL</sequence>
<feature type="chain" id="PRO_5021908451" description="folate gamma-glutamyl hydrolase" evidence="10">
    <location>
        <begin position="23"/>
        <end position="702"/>
    </location>
</feature>
<keyword evidence="12" id="KW-1185">Reference proteome</keyword>
<evidence type="ECO:0000256" key="5">
    <source>
        <dbReference type="ARBA" id="ARBA00022729"/>
    </source>
</evidence>
<organism evidence="11 12">
    <name type="scientific">Arabis nemorensis</name>
    <dbReference type="NCBI Taxonomy" id="586526"/>
    <lineage>
        <taxon>Eukaryota</taxon>
        <taxon>Viridiplantae</taxon>
        <taxon>Streptophyta</taxon>
        <taxon>Embryophyta</taxon>
        <taxon>Tracheophyta</taxon>
        <taxon>Spermatophyta</taxon>
        <taxon>Magnoliopsida</taxon>
        <taxon>eudicotyledons</taxon>
        <taxon>Gunneridae</taxon>
        <taxon>Pentapetalae</taxon>
        <taxon>rosids</taxon>
        <taxon>malvids</taxon>
        <taxon>Brassicales</taxon>
        <taxon>Brassicaceae</taxon>
        <taxon>Arabideae</taxon>
        <taxon>Arabis</taxon>
    </lineage>
</organism>
<dbReference type="PROSITE" id="PS51275">
    <property type="entry name" value="PEPTIDASE_C26_GGH"/>
    <property type="match status" value="2"/>
</dbReference>
<comment type="similarity">
    <text evidence="2">Belongs to the peptidase C26 family.</text>
</comment>
<evidence type="ECO:0000256" key="7">
    <source>
        <dbReference type="ARBA" id="ARBA00051589"/>
    </source>
</evidence>
<evidence type="ECO:0000256" key="2">
    <source>
        <dbReference type="ARBA" id="ARBA00011083"/>
    </source>
</evidence>
<dbReference type="InterPro" id="IPR015527">
    <property type="entry name" value="Pept_C26_g-glut_hydrolase"/>
</dbReference>
<dbReference type="AlphaFoldDB" id="A0A565B4S1"/>
<comment type="caution">
    <text evidence="11">The sequence shown here is derived from an EMBL/GenBank/DDBJ whole genome shotgun (WGS) entry which is preliminary data.</text>
</comment>
<protein>
    <recommendedName>
        <fullName evidence="3 9">folate gamma-glutamyl hydrolase</fullName>
        <ecNumber evidence="3 9">3.4.19.9</ecNumber>
    </recommendedName>
</protein>
<dbReference type="Gene3D" id="3.40.50.880">
    <property type="match status" value="2"/>
</dbReference>
<comment type="catalytic activity">
    <reaction evidence="7 9">
        <text>(6S)-5,6,7,8-tetrahydrofolyl-(gamma-L-Glu)(n) + (n-1) H2O = (6S)-5,6,7,8-tetrahydrofolate + (n-1) L-glutamate</text>
        <dbReference type="Rhea" id="RHEA:56784"/>
        <dbReference type="Rhea" id="RHEA-COMP:14738"/>
        <dbReference type="ChEBI" id="CHEBI:15377"/>
        <dbReference type="ChEBI" id="CHEBI:29985"/>
        <dbReference type="ChEBI" id="CHEBI:57453"/>
        <dbReference type="ChEBI" id="CHEBI:141005"/>
        <dbReference type="EC" id="3.4.19.9"/>
    </reaction>
</comment>
<dbReference type="OrthoDB" id="64220at2759"/>
<reference evidence="11" key="1">
    <citation type="submission" date="2019-07" db="EMBL/GenBank/DDBJ databases">
        <authorList>
            <person name="Dittberner H."/>
        </authorList>
    </citation>
    <scope>NUCLEOTIDE SEQUENCE [LARGE SCALE GENOMIC DNA]</scope>
</reference>
<dbReference type="GO" id="GO:0005773">
    <property type="term" value="C:vacuole"/>
    <property type="evidence" value="ECO:0007669"/>
    <property type="project" value="TreeGrafter"/>
</dbReference>
<dbReference type="InterPro" id="IPR029062">
    <property type="entry name" value="Class_I_gatase-like"/>
</dbReference>
<evidence type="ECO:0000256" key="6">
    <source>
        <dbReference type="ARBA" id="ARBA00022801"/>
    </source>
</evidence>
<evidence type="ECO:0000256" key="10">
    <source>
        <dbReference type="SAM" id="SignalP"/>
    </source>
</evidence>
<feature type="active site" description="Proton donor" evidence="8">
    <location>
        <position position="623"/>
    </location>
</feature>
<dbReference type="PANTHER" id="PTHR11315">
    <property type="entry name" value="PROTEASE FAMILY C26 GAMMA-GLUTAMYL HYDROLASE"/>
    <property type="match status" value="1"/>
</dbReference>
<comment type="subcellular location">
    <subcellularLocation>
        <location evidence="1">Secreted</location>
        <location evidence="1">Extracellular space</location>
    </subcellularLocation>
</comment>
<gene>
    <name evidence="11" type="ORF">ANE_LOCUS6220</name>
</gene>
<evidence type="ECO:0000256" key="4">
    <source>
        <dbReference type="ARBA" id="ARBA00022525"/>
    </source>
</evidence>